<reference evidence="1 2" key="1">
    <citation type="submission" date="2020-01" db="EMBL/GenBank/DDBJ databases">
        <title>Muricauda sediminis sp.nov. 40Bstr401.</title>
        <authorList>
            <person name="Xue Z."/>
            <person name="Zhu S."/>
            <person name="Ren N."/>
            <person name="Chen T."/>
            <person name="Chen X."/>
            <person name="Chen J."/>
            <person name="Yang J."/>
        </authorList>
    </citation>
    <scope>NUCLEOTIDE SEQUENCE [LARGE SCALE GENOMIC DNA]</scope>
    <source>
        <strain evidence="1 2">40Bstr401</strain>
    </source>
</reference>
<dbReference type="AlphaFoldDB" id="A0A6I5KZ57"/>
<sequence>MKKIQYKKDIKASAEKVYNTMLGLDTIKTYEQWTSEFNPTSTYEGSWEKGSKIYFVGTDENGKRGGMVSEIADNVPFQFVSIRHYGILDGDTEITEGPEAEKWAGSLENYALQEHNGVTTLTVETDVADDYLDYFNTTWPKALDKLKELAEK</sequence>
<evidence type="ECO:0000313" key="2">
    <source>
        <dbReference type="Proteomes" id="UP000468707"/>
    </source>
</evidence>
<dbReference type="CDD" id="cd07814">
    <property type="entry name" value="SRPBCC_CalC_Aha1-like"/>
    <property type="match status" value="1"/>
</dbReference>
<comment type="caution">
    <text evidence="1">The sequence shown here is derived from an EMBL/GenBank/DDBJ whole genome shotgun (WGS) entry which is preliminary data.</text>
</comment>
<accession>A0A6I5KZ57</accession>
<dbReference type="Proteomes" id="UP000468707">
    <property type="component" value="Unassembled WGS sequence"/>
</dbReference>
<proteinExistence type="predicted"/>
<organism evidence="1 2">
    <name type="scientific">Flagellimonas sediminis</name>
    <dbReference type="NCBI Taxonomy" id="2696468"/>
    <lineage>
        <taxon>Bacteria</taxon>
        <taxon>Pseudomonadati</taxon>
        <taxon>Bacteroidota</taxon>
        <taxon>Flavobacteriia</taxon>
        <taxon>Flavobacteriales</taxon>
        <taxon>Flavobacteriaceae</taxon>
        <taxon>Flagellimonas</taxon>
    </lineage>
</organism>
<dbReference type="Gene3D" id="3.30.530.20">
    <property type="match status" value="1"/>
</dbReference>
<dbReference type="SUPFAM" id="SSF55961">
    <property type="entry name" value="Bet v1-like"/>
    <property type="match status" value="1"/>
</dbReference>
<dbReference type="EMBL" id="JAAAMI010000003">
    <property type="protein sequence ID" value="NDV43238.1"/>
    <property type="molecule type" value="Genomic_DNA"/>
</dbReference>
<dbReference type="InterPro" id="IPR023393">
    <property type="entry name" value="START-like_dom_sf"/>
</dbReference>
<keyword evidence="2" id="KW-1185">Reference proteome</keyword>
<name>A0A6I5KZ57_9FLAO</name>
<evidence type="ECO:0000313" key="1">
    <source>
        <dbReference type="EMBL" id="NDV43238.1"/>
    </source>
</evidence>
<gene>
    <name evidence="1" type="ORF">GTK07_07850</name>
</gene>
<protein>
    <submittedName>
        <fullName evidence="1">SRPBCC domain-containing protein</fullName>
    </submittedName>
</protein>
<dbReference type="RefSeq" id="WP_163634735.1">
    <property type="nucleotide sequence ID" value="NZ_JAAAMI010000003.1"/>
</dbReference>